<evidence type="ECO:0000313" key="7">
    <source>
        <dbReference type="EMBL" id="KUI57072.1"/>
    </source>
</evidence>
<keyword evidence="5" id="KW-0067">ATP-binding</keyword>
<dbReference type="PANTHER" id="PTHR24345:SF0">
    <property type="entry name" value="CELL CYCLE SERINE_THREONINE-PROTEIN KINASE CDC5_MSD2"/>
    <property type="match status" value="1"/>
</dbReference>
<name>A0A194UZF7_CYTMA</name>
<keyword evidence="8" id="KW-1185">Reference proteome</keyword>
<evidence type="ECO:0000256" key="2">
    <source>
        <dbReference type="ARBA" id="ARBA00022679"/>
    </source>
</evidence>
<protein>
    <recommendedName>
        <fullName evidence="6">Protein kinase domain-containing protein</fullName>
    </recommendedName>
</protein>
<dbReference type="PANTHER" id="PTHR24345">
    <property type="entry name" value="SERINE/THREONINE-PROTEIN KINASE PLK"/>
    <property type="match status" value="1"/>
</dbReference>
<dbReference type="EMBL" id="KN714695">
    <property type="protein sequence ID" value="KUI57072.1"/>
    <property type="molecule type" value="Genomic_DNA"/>
</dbReference>
<dbReference type="Gene3D" id="1.10.510.10">
    <property type="entry name" value="Transferase(Phosphotransferase) domain 1"/>
    <property type="match status" value="1"/>
</dbReference>
<proteinExistence type="predicted"/>
<evidence type="ECO:0000256" key="5">
    <source>
        <dbReference type="ARBA" id="ARBA00022840"/>
    </source>
</evidence>
<dbReference type="GO" id="GO:0005634">
    <property type="term" value="C:nucleus"/>
    <property type="evidence" value="ECO:0007669"/>
    <property type="project" value="TreeGrafter"/>
</dbReference>
<dbReference type="OrthoDB" id="10252171at2759"/>
<feature type="domain" description="Protein kinase" evidence="6">
    <location>
        <begin position="24"/>
        <end position="369"/>
    </location>
</feature>
<dbReference type="STRING" id="694573.A0A194UZF7"/>
<dbReference type="InterPro" id="IPR000719">
    <property type="entry name" value="Prot_kinase_dom"/>
</dbReference>
<accession>A0A194UZF7</accession>
<keyword evidence="4" id="KW-0418">Kinase</keyword>
<dbReference type="SUPFAM" id="SSF56112">
    <property type="entry name" value="Protein kinase-like (PK-like)"/>
    <property type="match status" value="1"/>
</dbReference>
<dbReference type="SMART" id="SM00220">
    <property type="entry name" value="S_TKc"/>
    <property type="match status" value="1"/>
</dbReference>
<dbReference type="Proteomes" id="UP000078576">
    <property type="component" value="Unassembled WGS sequence"/>
</dbReference>
<dbReference type="AlphaFoldDB" id="A0A194UZF7"/>
<keyword evidence="1" id="KW-0723">Serine/threonine-protein kinase</keyword>
<reference evidence="8" key="1">
    <citation type="submission" date="2014-12" db="EMBL/GenBank/DDBJ databases">
        <title>Genome Sequence of Valsa Canker Pathogens Uncovers a Specific Adaption of Colonization on Woody Bark.</title>
        <authorList>
            <person name="Yin Z."/>
            <person name="Liu H."/>
            <person name="Gao X."/>
            <person name="Li Z."/>
            <person name="Song N."/>
            <person name="Ke X."/>
            <person name="Dai Q."/>
            <person name="Wu Y."/>
            <person name="Sun Y."/>
            <person name="Xu J.-R."/>
            <person name="Kang Z.K."/>
            <person name="Wang L."/>
            <person name="Huang L."/>
        </authorList>
    </citation>
    <scope>NUCLEOTIDE SEQUENCE [LARGE SCALE GENOMIC DNA]</scope>
    <source>
        <strain evidence="8">SXYL134</strain>
    </source>
</reference>
<evidence type="ECO:0000256" key="1">
    <source>
        <dbReference type="ARBA" id="ARBA00022527"/>
    </source>
</evidence>
<gene>
    <name evidence="7" type="ORF">VP1G_04345</name>
</gene>
<organism evidence="7 8">
    <name type="scientific">Cytospora mali</name>
    <name type="common">Apple Valsa canker fungus</name>
    <name type="synonym">Valsa mali</name>
    <dbReference type="NCBI Taxonomy" id="578113"/>
    <lineage>
        <taxon>Eukaryota</taxon>
        <taxon>Fungi</taxon>
        <taxon>Dikarya</taxon>
        <taxon>Ascomycota</taxon>
        <taxon>Pezizomycotina</taxon>
        <taxon>Sordariomycetes</taxon>
        <taxon>Sordariomycetidae</taxon>
        <taxon>Diaporthales</taxon>
        <taxon>Cytosporaceae</taxon>
        <taxon>Cytospora</taxon>
    </lineage>
</organism>
<evidence type="ECO:0000256" key="4">
    <source>
        <dbReference type="ARBA" id="ARBA00022777"/>
    </source>
</evidence>
<dbReference type="GO" id="GO:0005524">
    <property type="term" value="F:ATP binding"/>
    <property type="evidence" value="ECO:0007669"/>
    <property type="project" value="UniProtKB-KW"/>
</dbReference>
<evidence type="ECO:0000313" key="8">
    <source>
        <dbReference type="Proteomes" id="UP000078576"/>
    </source>
</evidence>
<sequence>MDFTAVGTSCLKLGWGTTFGMLCFDAFIEIQVPTLGSVNTALWRQYLELVRYQIMTLGGPSLLVTNLPQIMAPVKPGWIFNMDAGEAFNQNTGATVVCKRAPHLNSYKEAIMEQDFLSNIQHPHILNFLFNCVDGPGQFYGISELLPHHSRTLSTMTKVSDLERDKDALTLSELIDIDEQVIQALKFLESHKITHGNLTPSAIFICMRSRDAIMVRVGDLRPTSHPLLLHDLDKTRISGRYIAPEWLQGELLPDAASDVWSLGIITLEFSFGLPKDPENGIDQWNHLEWQEKLHASFCSLSAQPSLRDWILLLSHPHAAIRARILTDFGPSEYSQLKSCMFCLGCVAEAWGFGRHDGPCTKTLLCQTQA</sequence>
<dbReference type="Pfam" id="PF00069">
    <property type="entry name" value="Pkinase"/>
    <property type="match status" value="1"/>
</dbReference>
<evidence type="ECO:0000256" key="3">
    <source>
        <dbReference type="ARBA" id="ARBA00022741"/>
    </source>
</evidence>
<dbReference type="PROSITE" id="PS50011">
    <property type="entry name" value="PROTEIN_KINASE_DOM"/>
    <property type="match status" value="1"/>
</dbReference>
<keyword evidence="2" id="KW-0808">Transferase</keyword>
<keyword evidence="3" id="KW-0547">Nucleotide-binding</keyword>
<dbReference type="InterPro" id="IPR011009">
    <property type="entry name" value="Kinase-like_dom_sf"/>
</dbReference>
<evidence type="ECO:0000259" key="6">
    <source>
        <dbReference type="PROSITE" id="PS50011"/>
    </source>
</evidence>
<dbReference type="GO" id="GO:0004674">
    <property type="term" value="F:protein serine/threonine kinase activity"/>
    <property type="evidence" value="ECO:0007669"/>
    <property type="project" value="UniProtKB-KW"/>
</dbReference>